<dbReference type="GO" id="GO:0051536">
    <property type="term" value="F:iron-sulfur cluster binding"/>
    <property type="evidence" value="ECO:0007669"/>
    <property type="project" value="UniProtKB-KW"/>
</dbReference>
<accession>A0A0G0TP74</accession>
<dbReference type="PANTHER" id="PTHR40447:SF1">
    <property type="entry name" value="ANAEROBIC SULFITE REDUCTASE SUBUNIT A"/>
    <property type="match status" value="1"/>
</dbReference>
<dbReference type="PANTHER" id="PTHR40447">
    <property type="entry name" value="ANAEROBIC SULFITE REDUCTASE SUBUNIT A"/>
    <property type="match status" value="1"/>
</dbReference>
<evidence type="ECO:0000259" key="4">
    <source>
        <dbReference type="PROSITE" id="PS51379"/>
    </source>
</evidence>
<comment type="caution">
    <text evidence="5">The sequence shown here is derived from an EMBL/GenBank/DDBJ whole genome shotgun (WGS) entry which is preliminary data.</text>
</comment>
<dbReference type="PROSITE" id="PS51379">
    <property type="entry name" value="4FE4S_FER_2"/>
    <property type="match status" value="2"/>
</dbReference>
<evidence type="ECO:0000256" key="1">
    <source>
        <dbReference type="ARBA" id="ARBA00022723"/>
    </source>
</evidence>
<sequence length="333" mass="38447">MDKINKNDLLKLLTSLKDKNKLIAPVKAEKDIVFDYVNDVKDIVLDFTNTVKPAKEFFIPQREDILEFNNGKIKAIFSDEKRVFFGIRPCDLKGLCVMDPTFREGIEDPHYLEKRKNTVIIALACTTLCDENAFCESAKAGPVADGCFDLQLIPLGKNEYFVENGSKAGADIIDKNKQLFKKADKSDIKKMEDTKNKKINKKKVDLDLFLEKLKGRFNNKAYWKEASLTCLRCGACNYLCPSCFCNNMVDNTKKRYRCWDSCMFRGFTRQAANLIPRDELYTRFRQRLYHKYKWHKERYGVHMCTGCGRCVTYCPGLIPYIDIINEVSNSNGE</sequence>
<dbReference type="EMBL" id="LBZW01000024">
    <property type="protein sequence ID" value="KKR78824.1"/>
    <property type="molecule type" value="Genomic_DNA"/>
</dbReference>
<proteinExistence type="predicted"/>
<keyword evidence="2" id="KW-0408">Iron</keyword>
<dbReference type="SUPFAM" id="SSF46548">
    <property type="entry name" value="alpha-helical ferredoxin"/>
    <property type="match status" value="1"/>
</dbReference>
<keyword evidence="3" id="KW-0411">Iron-sulfur</keyword>
<dbReference type="GO" id="GO:0046872">
    <property type="term" value="F:metal ion binding"/>
    <property type="evidence" value="ECO:0007669"/>
    <property type="project" value="UniProtKB-KW"/>
</dbReference>
<dbReference type="Gene3D" id="1.10.1060.10">
    <property type="entry name" value="Alpha-helical ferredoxin"/>
    <property type="match status" value="1"/>
</dbReference>
<feature type="domain" description="4Fe-4S ferredoxin-type" evidence="4">
    <location>
        <begin position="220"/>
        <end position="251"/>
    </location>
</feature>
<dbReference type="Pfam" id="PF17179">
    <property type="entry name" value="Fer4_22"/>
    <property type="match status" value="1"/>
</dbReference>
<gene>
    <name evidence="5" type="ORF">UU24_C0024G0005</name>
</gene>
<dbReference type="PROSITE" id="PS00198">
    <property type="entry name" value="4FE4S_FER_1"/>
    <property type="match status" value="2"/>
</dbReference>
<feature type="domain" description="4Fe-4S ferredoxin-type" evidence="4">
    <location>
        <begin position="295"/>
        <end position="323"/>
    </location>
</feature>
<dbReference type="AlphaFoldDB" id="A0A0G0TP74"/>
<dbReference type="InterPro" id="IPR017900">
    <property type="entry name" value="4Fe4S_Fe_S_CS"/>
</dbReference>
<dbReference type="Proteomes" id="UP000034749">
    <property type="component" value="Unassembled WGS sequence"/>
</dbReference>
<keyword evidence="1" id="KW-0479">Metal-binding</keyword>
<dbReference type="InterPro" id="IPR009051">
    <property type="entry name" value="Helical_ferredxn"/>
</dbReference>
<protein>
    <recommendedName>
        <fullName evidence="4">4Fe-4S ferredoxin-type domain-containing protein</fullName>
    </recommendedName>
</protein>
<name>A0A0G0TP74_9BACT</name>
<dbReference type="InterPro" id="IPR017896">
    <property type="entry name" value="4Fe4S_Fe-S-bd"/>
</dbReference>
<evidence type="ECO:0000256" key="2">
    <source>
        <dbReference type="ARBA" id="ARBA00023004"/>
    </source>
</evidence>
<evidence type="ECO:0000256" key="3">
    <source>
        <dbReference type="ARBA" id="ARBA00023014"/>
    </source>
</evidence>
<organism evidence="5 6">
    <name type="scientific">Candidatus Nomurabacteria bacterium GW2011_GWA2_40_9</name>
    <dbReference type="NCBI Taxonomy" id="1618734"/>
    <lineage>
        <taxon>Bacteria</taxon>
        <taxon>Candidatus Nomuraibacteriota</taxon>
    </lineage>
</organism>
<evidence type="ECO:0000313" key="6">
    <source>
        <dbReference type="Proteomes" id="UP000034749"/>
    </source>
</evidence>
<evidence type="ECO:0000313" key="5">
    <source>
        <dbReference type="EMBL" id="KKR78824.1"/>
    </source>
</evidence>
<reference evidence="5 6" key="1">
    <citation type="journal article" date="2015" name="Nature">
        <title>rRNA introns, odd ribosomes, and small enigmatic genomes across a large radiation of phyla.</title>
        <authorList>
            <person name="Brown C.T."/>
            <person name="Hug L.A."/>
            <person name="Thomas B.C."/>
            <person name="Sharon I."/>
            <person name="Castelle C.J."/>
            <person name="Singh A."/>
            <person name="Wilkins M.J."/>
            <person name="Williams K.H."/>
            <person name="Banfield J.F."/>
        </authorList>
    </citation>
    <scope>NUCLEOTIDE SEQUENCE [LARGE SCALE GENOMIC DNA]</scope>
</reference>